<keyword evidence="3" id="KW-0560">Oxidoreductase</keyword>
<feature type="domain" description="4Fe-4S ferredoxin-type" evidence="6">
    <location>
        <begin position="18"/>
        <end position="47"/>
    </location>
</feature>
<evidence type="ECO:0000256" key="5">
    <source>
        <dbReference type="ARBA" id="ARBA00023014"/>
    </source>
</evidence>
<dbReference type="PANTHER" id="PTHR31332">
    <property type="entry name" value="7-HYDROXYMETHYL CHLOROPHYLL A REDUCTASE, CHLOROPLASTIC"/>
    <property type="match status" value="1"/>
</dbReference>
<dbReference type="Pfam" id="PF04432">
    <property type="entry name" value="FrhB_FdhB_C"/>
    <property type="match status" value="1"/>
</dbReference>
<keyword evidence="5" id="KW-0411">Iron-sulfur</keyword>
<dbReference type="RefSeq" id="WP_244658834.1">
    <property type="nucleotide sequence ID" value="NZ_CP059897.1"/>
</dbReference>
<comment type="caution">
    <text evidence="7">The sequence shown here is derived from an EMBL/GenBank/DDBJ whole genome shotgun (WGS) entry which is preliminary data.</text>
</comment>
<organism evidence="7 8">
    <name type="scientific">Ciceribacter thiooxidans</name>
    <dbReference type="NCBI Taxonomy" id="1969821"/>
    <lineage>
        <taxon>Bacteria</taxon>
        <taxon>Pseudomonadati</taxon>
        <taxon>Pseudomonadota</taxon>
        <taxon>Alphaproteobacteria</taxon>
        <taxon>Hyphomicrobiales</taxon>
        <taxon>Rhizobiaceae</taxon>
        <taxon>Ciceribacter</taxon>
    </lineage>
</organism>
<keyword evidence="2" id="KW-0479">Metal-binding</keyword>
<dbReference type="InterPro" id="IPR007525">
    <property type="entry name" value="FrhB_FdhB_C"/>
</dbReference>
<dbReference type="InterPro" id="IPR017896">
    <property type="entry name" value="4Fe4S_Fe-S-bd"/>
</dbReference>
<reference evidence="8" key="1">
    <citation type="journal article" date="2019" name="Int. J. Syst. Evol. Microbiol.">
        <title>The Global Catalogue of Microorganisms (GCM) 10K type strain sequencing project: providing services to taxonomists for standard genome sequencing and annotation.</title>
        <authorList>
            <consortium name="The Broad Institute Genomics Platform"/>
            <consortium name="The Broad Institute Genome Sequencing Center for Infectious Disease"/>
            <person name="Wu L."/>
            <person name="Ma J."/>
        </authorList>
    </citation>
    <scope>NUCLEOTIDE SEQUENCE [LARGE SCALE GENOMIC DNA]</scope>
    <source>
        <strain evidence="8">KCTC 52231</strain>
    </source>
</reference>
<keyword evidence="8" id="KW-1185">Reference proteome</keyword>
<dbReference type="Proteomes" id="UP001595647">
    <property type="component" value="Unassembled WGS sequence"/>
</dbReference>
<proteinExistence type="predicted"/>
<gene>
    <name evidence="7" type="ORF">ACFOHV_16410</name>
</gene>
<dbReference type="EMBL" id="JBHRTG010000019">
    <property type="protein sequence ID" value="MFC3164863.1"/>
    <property type="molecule type" value="Genomic_DNA"/>
</dbReference>
<dbReference type="InterPro" id="IPR007516">
    <property type="entry name" value="Co_F420_Hydgase/DH_bsu_N"/>
</dbReference>
<evidence type="ECO:0000256" key="1">
    <source>
        <dbReference type="ARBA" id="ARBA00001974"/>
    </source>
</evidence>
<dbReference type="Pfam" id="PF04422">
    <property type="entry name" value="FrhB_FdhB_N"/>
    <property type="match status" value="1"/>
</dbReference>
<sequence length="476" mass="51981">MSLLRSAPDMTGGAALAPADVIRSGLCIGCGACVAQCAGETVEMRLDVYGQMKPAGSRAWLNRPTMPLAASCPFSPDAENEDVIADSHFPDACGRDPLIGRYEAAYVGHAEEDAFRARGSSGGLVTWVAVELLRKGLVDGVAHVAPSPGRKAEEPLFAYTISRSVEALRQGAKSRYYPVELSGVLRTIRSVPGRYAVIGIPCFIKAVRLATAQDPVLAERITFTLGLFCGHMKSARMAESFAWQMGAGMEEVTTLDYRVKSPDRPANWYRAQMSLSDGTTRVEDWWHMVDGDWGAGFFQNHACNFCDDVVAETADISFGDAWVEPYSSDGRGTNVVIVRSRKLHEIVSDGIASGRIVLEPVDAGFVAATQAAGVRHRREGLSFRLTWRRAGLMPRKRVQASSAGLSVRRKMIYRMRYGIARWSHRIFLAARLLRRPGLYLAWAKVALSTYHGLAYARGPVGRLVERLGLTGAEDGH</sequence>
<evidence type="ECO:0000256" key="4">
    <source>
        <dbReference type="ARBA" id="ARBA00023004"/>
    </source>
</evidence>
<evidence type="ECO:0000256" key="3">
    <source>
        <dbReference type="ARBA" id="ARBA00023002"/>
    </source>
</evidence>
<name>A0ABV7I2M5_9HYPH</name>
<evidence type="ECO:0000313" key="8">
    <source>
        <dbReference type="Proteomes" id="UP001595647"/>
    </source>
</evidence>
<evidence type="ECO:0000313" key="7">
    <source>
        <dbReference type="EMBL" id="MFC3164863.1"/>
    </source>
</evidence>
<evidence type="ECO:0000259" key="6">
    <source>
        <dbReference type="PROSITE" id="PS51379"/>
    </source>
</evidence>
<dbReference type="PANTHER" id="PTHR31332:SF6">
    <property type="entry name" value="FORMATE DEHYDROGENASE SUBUNIT BETA"/>
    <property type="match status" value="1"/>
</dbReference>
<comment type="cofactor">
    <cofactor evidence="1">
        <name>FAD</name>
        <dbReference type="ChEBI" id="CHEBI:57692"/>
    </cofactor>
</comment>
<protein>
    <submittedName>
        <fullName evidence="7">Coenzyme F420 hydrogenase/dehydrogenase, beta subunit C-terminal domain</fullName>
    </submittedName>
</protein>
<dbReference type="PROSITE" id="PS51379">
    <property type="entry name" value="4FE4S_FER_2"/>
    <property type="match status" value="1"/>
</dbReference>
<evidence type="ECO:0000256" key="2">
    <source>
        <dbReference type="ARBA" id="ARBA00022723"/>
    </source>
</evidence>
<keyword evidence="4" id="KW-0408">Iron</keyword>
<dbReference type="InterPro" id="IPR045220">
    <property type="entry name" value="FRHB/FDHB/HCAR-like"/>
</dbReference>
<accession>A0ABV7I2M5</accession>